<dbReference type="InterPro" id="IPR001452">
    <property type="entry name" value="SH3_domain"/>
</dbReference>
<dbReference type="Pfam" id="PF14604">
    <property type="entry name" value="SH3_9"/>
    <property type="match status" value="1"/>
</dbReference>
<name>A0AAN9ENB5_CROPI</name>
<reference evidence="8 9" key="1">
    <citation type="submission" date="2024-01" db="EMBL/GenBank/DDBJ databases">
        <title>The genomes of 5 underutilized Papilionoideae crops provide insights into root nodulation and disease resistanc.</title>
        <authorList>
            <person name="Yuan L."/>
        </authorList>
    </citation>
    <scope>NUCLEOTIDE SEQUENCE [LARGE SCALE GENOMIC DNA]</scope>
    <source>
        <strain evidence="8">ZHUSHIDOU_FW_LH</strain>
        <tissue evidence="8">Leaf</tissue>
    </source>
</reference>
<dbReference type="PROSITE" id="PS50002">
    <property type="entry name" value="SH3"/>
    <property type="match status" value="1"/>
</dbReference>
<evidence type="ECO:0000256" key="1">
    <source>
        <dbReference type="ARBA" id="ARBA00004170"/>
    </source>
</evidence>
<dbReference type="EMBL" id="JAYWIO010000006">
    <property type="protein sequence ID" value="KAK7257985.1"/>
    <property type="molecule type" value="Genomic_DNA"/>
</dbReference>
<accession>A0AAN9ENB5</accession>
<feature type="domain" description="SH3" evidence="7">
    <location>
        <begin position="298"/>
        <end position="357"/>
    </location>
</feature>
<dbReference type="SUPFAM" id="SSF103657">
    <property type="entry name" value="BAR/IMD domain-like"/>
    <property type="match status" value="1"/>
</dbReference>
<evidence type="ECO:0000313" key="9">
    <source>
        <dbReference type="Proteomes" id="UP001372338"/>
    </source>
</evidence>
<comment type="subcellular location">
    <subcellularLocation>
        <location evidence="1">Membrane</location>
        <topology evidence="1">Peripheral membrane protein</topology>
    </subcellularLocation>
</comment>
<dbReference type="InterPro" id="IPR050384">
    <property type="entry name" value="Endophilin_SH3RF"/>
</dbReference>
<dbReference type="PANTHER" id="PTHR14167">
    <property type="entry name" value="SH3 DOMAIN-CONTAINING"/>
    <property type="match status" value="1"/>
</dbReference>
<keyword evidence="3 6" id="KW-0175">Coiled coil</keyword>
<dbReference type="PANTHER" id="PTHR14167:SF81">
    <property type="entry name" value="ENDOPHILIN-A"/>
    <property type="match status" value="1"/>
</dbReference>
<evidence type="ECO:0000256" key="6">
    <source>
        <dbReference type="SAM" id="Coils"/>
    </source>
</evidence>
<evidence type="ECO:0000313" key="8">
    <source>
        <dbReference type="EMBL" id="KAK7257985.1"/>
    </source>
</evidence>
<dbReference type="Proteomes" id="UP001372338">
    <property type="component" value="Unassembled WGS sequence"/>
</dbReference>
<dbReference type="Gene3D" id="2.30.30.40">
    <property type="entry name" value="SH3 Domains"/>
    <property type="match status" value="1"/>
</dbReference>
<keyword evidence="4" id="KW-0472">Membrane</keyword>
<proteinExistence type="predicted"/>
<evidence type="ECO:0000256" key="4">
    <source>
        <dbReference type="ARBA" id="ARBA00023136"/>
    </source>
</evidence>
<comment type="caution">
    <text evidence="8">The sequence shown here is derived from an EMBL/GenBank/DDBJ whole genome shotgun (WGS) entry which is preliminary data.</text>
</comment>
<dbReference type="Gene3D" id="1.20.1270.60">
    <property type="entry name" value="Arfaptin homology (AH) domain/BAR domain"/>
    <property type="match status" value="1"/>
</dbReference>
<dbReference type="InterPro" id="IPR036028">
    <property type="entry name" value="SH3-like_dom_sf"/>
</dbReference>
<evidence type="ECO:0000259" key="7">
    <source>
        <dbReference type="PROSITE" id="PS50002"/>
    </source>
</evidence>
<sequence>MDAIRKQASKLREQVARQQQAVLKQFGGGVYGGSDNVVTDDIYHRLEKLYISTRAAKHYQRDIVRGVEGYIVTGSKQVEIGTKLSEDSRKYGAENTCTSGNTLSRAALSFARARAQMEKERGNLLKALGTQVAEPLRAMVVGAPLEDARHLAQRYDRMRQEAEAQATEVTKRQIKARETPGNAENAMKLEAAEAKLQELKKNMSILGKEAAAALAAVEAQQQRLTLQRLIATVEAERAYHQTVLQILDQLDGEMISERQRIEAPATPSVDNSMPPPPSYEEVNGFYGSQSYNGSTDSVGYFLGEVLFPYSAVSEVELNLSVGDYVVVRKVTNGGWAEGECKGKAGWFPFSYIERRERVLASKANSANFDCDVFMRSNLV</sequence>
<evidence type="ECO:0000256" key="2">
    <source>
        <dbReference type="ARBA" id="ARBA00022443"/>
    </source>
</evidence>
<dbReference type="SMART" id="SM00326">
    <property type="entry name" value="SH3"/>
    <property type="match status" value="1"/>
</dbReference>
<protein>
    <recommendedName>
        <fullName evidence="7">SH3 domain-containing protein</fullName>
    </recommendedName>
</protein>
<feature type="coiled-coil region" evidence="6">
    <location>
        <begin position="145"/>
        <end position="236"/>
    </location>
</feature>
<keyword evidence="2 5" id="KW-0728">SH3 domain</keyword>
<organism evidence="8 9">
    <name type="scientific">Crotalaria pallida</name>
    <name type="common">Smooth rattlebox</name>
    <name type="synonym">Crotalaria striata</name>
    <dbReference type="NCBI Taxonomy" id="3830"/>
    <lineage>
        <taxon>Eukaryota</taxon>
        <taxon>Viridiplantae</taxon>
        <taxon>Streptophyta</taxon>
        <taxon>Embryophyta</taxon>
        <taxon>Tracheophyta</taxon>
        <taxon>Spermatophyta</taxon>
        <taxon>Magnoliopsida</taxon>
        <taxon>eudicotyledons</taxon>
        <taxon>Gunneridae</taxon>
        <taxon>Pentapetalae</taxon>
        <taxon>rosids</taxon>
        <taxon>fabids</taxon>
        <taxon>Fabales</taxon>
        <taxon>Fabaceae</taxon>
        <taxon>Papilionoideae</taxon>
        <taxon>50 kb inversion clade</taxon>
        <taxon>genistoids sensu lato</taxon>
        <taxon>core genistoids</taxon>
        <taxon>Crotalarieae</taxon>
        <taxon>Crotalaria</taxon>
    </lineage>
</organism>
<evidence type="ECO:0000256" key="5">
    <source>
        <dbReference type="PROSITE-ProRule" id="PRU00192"/>
    </source>
</evidence>
<evidence type="ECO:0000256" key="3">
    <source>
        <dbReference type="ARBA" id="ARBA00023054"/>
    </source>
</evidence>
<gene>
    <name evidence="8" type="ORF">RIF29_32350</name>
</gene>
<dbReference type="SUPFAM" id="SSF50044">
    <property type="entry name" value="SH3-domain"/>
    <property type="match status" value="1"/>
</dbReference>
<dbReference type="AlphaFoldDB" id="A0AAN9ENB5"/>
<keyword evidence="9" id="KW-1185">Reference proteome</keyword>
<dbReference type="InterPro" id="IPR027267">
    <property type="entry name" value="AH/BAR_dom_sf"/>
</dbReference>